<protein>
    <submittedName>
        <fullName evidence="3">Type II toxin-antitoxin system PemK/MazF family toxin</fullName>
    </submittedName>
</protein>
<dbReference type="Proteomes" id="UP001199525">
    <property type="component" value="Unassembled WGS sequence"/>
</dbReference>
<sequence length="121" mass="13370">MNLKPGEVWLVDLGLAAKTRPVVVVSRYDPTPPRALVLYVPVTTQNRGSAYEIELPALRFLRQGSVANVQGLGSIPAARLERNLGELPDETLLKIKQALMFALDLEIEEQQDDSRDVDTTS</sequence>
<evidence type="ECO:0000256" key="1">
    <source>
        <dbReference type="ARBA" id="ARBA00007521"/>
    </source>
</evidence>
<evidence type="ECO:0000313" key="4">
    <source>
        <dbReference type="Proteomes" id="UP001199525"/>
    </source>
</evidence>
<dbReference type="InterPro" id="IPR003477">
    <property type="entry name" value="PemK-like"/>
</dbReference>
<evidence type="ECO:0000313" key="3">
    <source>
        <dbReference type="EMBL" id="MCC5598259.1"/>
    </source>
</evidence>
<gene>
    <name evidence="3" type="ORF">LC586_03145</name>
</gene>
<comment type="similarity">
    <text evidence="1">Belongs to the PemK/MazF family.</text>
</comment>
<dbReference type="RefSeq" id="WP_229482943.1">
    <property type="nucleotide sequence ID" value="NZ_JAIVFQ010000003.1"/>
</dbReference>
<dbReference type="PANTHER" id="PTHR33988:SF1">
    <property type="entry name" value="ENDORIBONUCLEASE MAZF7-RELATED"/>
    <property type="match status" value="1"/>
</dbReference>
<evidence type="ECO:0000256" key="2">
    <source>
        <dbReference type="ARBA" id="ARBA00022649"/>
    </source>
</evidence>
<dbReference type="SUPFAM" id="SSF50118">
    <property type="entry name" value="Cell growth inhibitor/plasmid maintenance toxic component"/>
    <property type="match status" value="1"/>
</dbReference>
<proteinExistence type="inferred from homology"/>
<keyword evidence="2" id="KW-1277">Toxin-antitoxin system</keyword>
<name>A0ABS8I3S1_9NOSO</name>
<comment type="caution">
    <text evidence="3">The sequence shown here is derived from an EMBL/GenBank/DDBJ whole genome shotgun (WGS) entry which is preliminary data.</text>
</comment>
<keyword evidence="4" id="KW-1185">Reference proteome</keyword>
<organism evidence="3 4">
    <name type="scientific">Nostoc favosum CHAB5714</name>
    <dbReference type="NCBI Taxonomy" id="2780399"/>
    <lineage>
        <taxon>Bacteria</taxon>
        <taxon>Bacillati</taxon>
        <taxon>Cyanobacteriota</taxon>
        <taxon>Cyanophyceae</taxon>
        <taxon>Nostocales</taxon>
        <taxon>Nostocaceae</taxon>
        <taxon>Nostoc</taxon>
        <taxon>Nostoc favosum</taxon>
    </lineage>
</organism>
<reference evidence="3 4" key="1">
    <citation type="journal article" date="2021" name="Microorganisms">
        <title>Genome Evolution of Filamentous Cyanobacterium Nostoc Species: From Facultative Symbiosis to Free Living.</title>
        <authorList>
            <person name="Huo D."/>
            <person name="Li H."/>
            <person name="Cai F."/>
            <person name="Guo X."/>
            <person name="Qiao Z."/>
            <person name="Wang W."/>
            <person name="Yu G."/>
            <person name="Li R."/>
        </authorList>
    </citation>
    <scope>NUCLEOTIDE SEQUENCE [LARGE SCALE GENOMIC DNA]</scope>
    <source>
        <strain evidence="3 4">CHAB 5714</strain>
    </source>
</reference>
<accession>A0ABS8I3S1</accession>
<dbReference type="EMBL" id="JAIVFQ010000003">
    <property type="protein sequence ID" value="MCC5598259.1"/>
    <property type="molecule type" value="Genomic_DNA"/>
</dbReference>
<dbReference type="Gene3D" id="2.30.30.110">
    <property type="match status" value="1"/>
</dbReference>
<dbReference type="Pfam" id="PF02452">
    <property type="entry name" value="PemK_toxin"/>
    <property type="match status" value="1"/>
</dbReference>
<dbReference type="PANTHER" id="PTHR33988">
    <property type="entry name" value="ENDORIBONUCLEASE MAZF-RELATED"/>
    <property type="match status" value="1"/>
</dbReference>
<dbReference type="InterPro" id="IPR011067">
    <property type="entry name" value="Plasmid_toxin/cell-grow_inhib"/>
</dbReference>